<feature type="transmembrane region" description="Helical" evidence="1">
    <location>
        <begin position="138"/>
        <end position="162"/>
    </location>
</feature>
<feature type="transmembrane region" description="Helical" evidence="1">
    <location>
        <begin position="198"/>
        <end position="218"/>
    </location>
</feature>
<evidence type="ECO:0000256" key="1">
    <source>
        <dbReference type="SAM" id="Phobius"/>
    </source>
</evidence>
<accession>A0A9D0Z199</accession>
<reference evidence="2" key="2">
    <citation type="journal article" date="2021" name="PeerJ">
        <title>Extensive microbial diversity within the chicken gut microbiome revealed by metagenomics and culture.</title>
        <authorList>
            <person name="Gilroy R."/>
            <person name="Ravi A."/>
            <person name="Getino M."/>
            <person name="Pursley I."/>
            <person name="Horton D.L."/>
            <person name="Alikhan N.F."/>
            <person name="Baker D."/>
            <person name="Gharbi K."/>
            <person name="Hall N."/>
            <person name="Watson M."/>
            <person name="Adriaenssens E.M."/>
            <person name="Foster-Nyarko E."/>
            <person name="Jarju S."/>
            <person name="Secka A."/>
            <person name="Antonio M."/>
            <person name="Oren A."/>
            <person name="Chaudhuri R.R."/>
            <person name="La Ragione R."/>
            <person name="Hildebrand F."/>
            <person name="Pallen M.J."/>
        </authorList>
    </citation>
    <scope>NUCLEOTIDE SEQUENCE</scope>
    <source>
        <strain evidence="2">CHK165-10780</strain>
    </source>
</reference>
<dbReference type="Proteomes" id="UP000886725">
    <property type="component" value="Unassembled WGS sequence"/>
</dbReference>
<keyword evidence="1" id="KW-1133">Transmembrane helix</keyword>
<dbReference type="EMBL" id="DVFU01000052">
    <property type="protein sequence ID" value="HIQ64603.1"/>
    <property type="molecule type" value="Genomic_DNA"/>
</dbReference>
<evidence type="ECO:0008006" key="4">
    <source>
        <dbReference type="Google" id="ProtNLM"/>
    </source>
</evidence>
<keyword evidence="1" id="KW-0472">Membrane</keyword>
<sequence length="251" mass="28233">MGDLLLILVFSIVIWIFGLWISKHFYKENGFLHFMLCAVFSLLTITVLADLFPQAYQLLVYPNRFIMIPLMFGGMLLGGLVIYLIDRFIPFGSDDLSVSNESKQQLLNVGMITSLAYAFYSITSGIVLIYLLRDHFESGVWMAFSLLLRALPLNVLIATLLLTIDGNIKRCIQMMLSISLCPFLGAIIGYSLKSLSLSTYVEAMMICFTIGVFLYVLMTKFLPRILNSKQNTLSFIGLVLGIILAFLTVLF</sequence>
<organism evidence="2 3">
    <name type="scientific">Candidatus Faecenecus gallistercoris</name>
    <dbReference type="NCBI Taxonomy" id="2840793"/>
    <lineage>
        <taxon>Bacteria</taxon>
        <taxon>Bacillati</taxon>
        <taxon>Bacillota</taxon>
        <taxon>Bacillota incertae sedis</taxon>
        <taxon>Candidatus Faecenecus</taxon>
    </lineage>
</organism>
<comment type="caution">
    <text evidence="2">The sequence shown here is derived from an EMBL/GenBank/DDBJ whole genome shotgun (WGS) entry which is preliminary data.</text>
</comment>
<gene>
    <name evidence="2" type="ORF">IAC85_02575</name>
</gene>
<dbReference type="AlphaFoldDB" id="A0A9D0Z199"/>
<protein>
    <recommendedName>
        <fullName evidence="4">Zinc/iron permease</fullName>
    </recommendedName>
</protein>
<name>A0A9D0Z199_9FIRM</name>
<evidence type="ECO:0000313" key="3">
    <source>
        <dbReference type="Proteomes" id="UP000886725"/>
    </source>
</evidence>
<feature type="transmembrane region" description="Helical" evidence="1">
    <location>
        <begin position="65"/>
        <end position="85"/>
    </location>
</feature>
<proteinExistence type="predicted"/>
<feature type="transmembrane region" description="Helical" evidence="1">
    <location>
        <begin position="106"/>
        <end position="132"/>
    </location>
</feature>
<evidence type="ECO:0000313" key="2">
    <source>
        <dbReference type="EMBL" id="HIQ64603.1"/>
    </source>
</evidence>
<feature type="transmembrane region" description="Helical" evidence="1">
    <location>
        <begin position="34"/>
        <end position="53"/>
    </location>
</feature>
<keyword evidence="1" id="KW-0812">Transmembrane</keyword>
<reference evidence="2" key="1">
    <citation type="submission" date="2020-10" db="EMBL/GenBank/DDBJ databases">
        <authorList>
            <person name="Gilroy R."/>
        </authorList>
    </citation>
    <scope>NUCLEOTIDE SEQUENCE</scope>
    <source>
        <strain evidence="2">CHK165-10780</strain>
    </source>
</reference>
<feature type="transmembrane region" description="Helical" evidence="1">
    <location>
        <begin position="230"/>
        <end position="250"/>
    </location>
</feature>
<feature type="transmembrane region" description="Helical" evidence="1">
    <location>
        <begin position="6"/>
        <end position="22"/>
    </location>
</feature>
<feature type="transmembrane region" description="Helical" evidence="1">
    <location>
        <begin position="174"/>
        <end position="192"/>
    </location>
</feature>